<protein>
    <submittedName>
        <fullName evidence="9">Uncharacterized protein</fullName>
    </submittedName>
</protein>
<keyword evidence="7 8" id="KW-0472">Membrane</keyword>
<feature type="transmembrane region" description="Helical" evidence="8">
    <location>
        <begin position="334"/>
        <end position="356"/>
    </location>
</feature>
<keyword evidence="5 8" id="KW-0812">Transmembrane</keyword>
<evidence type="ECO:0000256" key="6">
    <source>
        <dbReference type="ARBA" id="ARBA00022989"/>
    </source>
</evidence>
<dbReference type="PANTHER" id="PTHR34975">
    <property type="entry name" value="SPORE GERMINATION PROTEIN A2"/>
    <property type="match status" value="1"/>
</dbReference>
<feature type="transmembrane region" description="Helical" evidence="8">
    <location>
        <begin position="270"/>
        <end position="294"/>
    </location>
</feature>
<dbReference type="GO" id="GO:0009847">
    <property type="term" value="P:spore germination"/>
    <property type="evidence" value="ECO:0007669"/>
    <property type="project" value="InterPro"/>
</dbReference>
<reference evidence="9 10" key="1">
    <citation type="submission" date="2017-10" db="EMBL/GenBank/DDBJ databases">
        <title>Bacillus sp. nov., a halophilic bacterium isolated from a Keqin Lake.</title>
        <authorList>
            <person name="Wang H."/>
        </authorList>
    </citation>
    <scope>NUCLEOTIDE SEQUENCE [LARGE SCALE GENOMIC DNA]</scope>
    <source>
        <strain evidence="9 10">KQ-12</strain>
    </source>
</reference>
<dbReference type="Proteomes" id="UP000248214">
    <property type="component" value="Unassembled WGS sequence"/>
</dbReference>
<feature type="transmembrane region" description="Helical" evidence="8">
    <location>
        <begin position="188"/>
        <end position="208"/>
    </location>
</feature>
<comment type="subcellular location">
    <subcellularLocation>
        <location evidence="1">Membrane</location>
        <topology evidence="1">Multi-pass membrane protein</topology>
    </subcellularLocation>
</comment>
<evidence type="ECO:0000256" key="2">
    <source>
        <dbReference type="ARBA" id="ARBA00007998"/>
    </source>
</evidence>
<comment type="similarity">
    <text evidence="2">Belongs to the amino acid-polyamine-organocation (APC) superfamily. Spore germination protein (SGP) (TC 2.A.3.9) family.</text>
</comment>
<evidence type="ECO:0000313" key="9">
    <source>
        <dbReference type="EMBL" id="PYZ94196.1"/>
    </source>
</evidence>
<proteinExistence type="inferred from homology"/>
<keyword evidence="3" id="KW-0813">Transport</keyword>
<feature type="transmembrane region" description="Helical" evidence="8">
    <location>
        <begin position="220"/>
        <end position="241"/>
    </location>
</feature>
<evidence type="ECO:0000256" key="3">
    <source>
        <dbReference type="ARBA" id="ARBA00022448"/>
    </source>
</evidence>
<dbReference type="RefSeq" id="WP_110607831.1">
    <property type="nucleotide sequence ID" value="NZ_PDOD01000001.1"/>
</dbReference>
<dbReference type="NCBIfam" id="TIGR00912">
    <property type="entry name" value="2A0309"/>
    <property type="match status" value="1"/>
</dbReference>
<feature type="transmembrane region" description="Helical" evidence="8">
    <location>
        <begin position="114"/>
        <end position="134"/>
    </location>
</feature>
<dbReference type="PANTHER" id="PTHR34975:SF2">
    <property type="entry name" value="SPORE GERMINATION PROTEIN A2"/>
    <property type="match status" value="1"/>
</dbReference>
<feature type="transmembrane region" description="Helical" evidence="8">
    <location>
        <begin position="146"/>
        <end position="168"/>
    </location>
</feature>
<dbReference type="OrthoDB" id="2446105at2"/>
<dbReference type="Pfam" id="PF03845">
    <property type="entry name" value="Spore_permease"/>
    <property type="match status" value="1"/>
</dbReference>
<dbReference type="EMBL" id="PDOD01000001">
    <property type="protein sequence ID" value="PYZ94196.1"/>
    <property type="molecule type" value="Genomic_DNA"/>
</dbReference>
<name>A0A323TJ23_9BACI</name>
<evidence type="ECO:0000256" key="5">
    <source>
        <dbReference type="ARBA" id="ARBA00022692"/>
    </source>
</evidence>
<evidence type="ECO:0000256" key="8">
    <source>
        <dbReference type="SAM" id="Phobius"/>
    </source>
</evidence>
<dbReference type="AlphaFoldDB" id="A0A323TJ23"/>
<keyword evidence="4" id="KW-0309">Germination</keyword>
<sequence>METSLNNRISTTQVFFVIVQTQIGISILTLPRDVYGAVEWEGWISIAIAGAVIQLVLLIYVPLVFRFKHHTFFTLTKITLGTPISVFINLGYFFYFISVSILILILYYRTIAAWLLPVTPKWMIMLLIISAAVYLVREDIHIIGRFYALVSGLLVIVIAVQFTGYTSANPLYLLPIGHVGIKDYIEGAQSSLQAMLGFEVLLFIYPFIQGAKKKVIQSVSLAIWFTVSLYIFTTVSVFLFFSPDEIELVPHPVLYMLKAYSSPFIDRLDLIFISIWIVSVTTSLIMYLYLVSLFTQVILPIKKRKTGVLFGGTLIFAISMFFESNESIDAFGEFVSKISYSFIFYIPAVLLIVALIRKKPERGKE</sequence>
<evidence type="ECO:0000256" key="7">
    <source>
        <dbReference type="ARBA" id="ARBA00023136"/>
    </source>
</evidence>
<dbReference type="GO" id="GO:0016020">
    <property type="term" value="C:membrane"/>
    <property type="evidence" value="ECO:0007669"/>
    <property type="project" value="UniProtKB-SubCell"/>
</dbReference>
<accession>A0A323TJ23</accession>
<dbReference type="Gene3D" id="1.20.1740.10">
    <property type="entry name" value="Amino acid/polyamine transporter I"/>
    <property type="match status" value="1"/>
</dbReference>
<evidence type="ECO:0000256" key="1">
    <source>
        <dbReference type="ARBA" id="ARBA00004141"/>
    </source>
</evidence>
<keyword evidence="10" id="KW-1185">Reference proteome</keyword>
<organism evidence="9 10">
    <name type="scientific">Salipaludibacillus keqinensis</name>
    <dbReference type="NCBI Taxonomy" id="2045207"/>
    <lineage>
        <taxon>Bacteria</taxon>
        <taxon>Bacillati</taxon>
        <taxon>Bacillota</taxon>
        <taxon>Bacilli</taxon>
        <taxon>Bacillales</taxon>
        <taxon>Bacillaceae</taxon>
    </lineage>
</organism>
<feature type="transmembrane region" description="Helical" evidence="8">
    <location>
        <begin position="12"/>
        <end position="30"/>
    </location>
</feature>
<dbReference type="InterPro" id="IPR004761">
    <property type="entry name" value="Spore_GerAB"/>
</dbReference>
<feature type="transmembrane region" description="Helical" evidence="8">
    <location>
        <begin position="86"/>
        <end position="108"/>
    </location>
</feature>
<comment type="caution">
    <text evidence="9">The sequence shown here is derived from an EMBL/GenBank/DDBJ whole genome shotgun (WGS) entry which is preliminary data.</text>
</comment>
<evidence type="ECO:0000256" key="4">
    <source>
        <dbReference type="ARBA" id="ARBA00022544"/>
    </source>
</evidence>
<feature type="transmembrane region" description="Helical" evidence="8">
    <location>
        <begin position="306"/>
        <end position="322"/>
    </location>
</feature>
<gene>
    <name evidence="9" type="ORF">CR194_01265</name>
</gene>
<keyword evidence="6 8" id="KW-1133">Transmembrane helix</keyword>
<feature type="transmembrane region" description="Helical" evidence="8">
    <location>
        <begin position="42"/>
        <end position="65"/>
    </location>
</feature>
<evidence type="ECO:0000313" key="10">
    <source>
        <dbReference type="Proteomes" id="UP000248214"/>
    </source>
</evidence>